<dbReference type="InParanoid" id="A0A316YTZ8"/>
<evidence type="ECO:0000313" key="2">
    <source>
        <dbReference type="Proteomes" id="UP000245768"/>
    </source>
</evidence>
<proteinExistence type="predicted"/>
<dbReference type="Proteomes" id="UP000245768">
    <property type="component" value="Unassembled WGS sequence"/>
</dbReference>
<organism evidence="1 2">
    <name type="scientific">Acaromyces ingoldii</name>
    <dbReference type="NCBI Taxonomy" id="215250"/>
    <lineage>
        <taxon>Eukaryota</taxon>
        <taxon>Fungi</taxon>
        <taxon>Dikarya</taxon>
        <taxon>Basidiomycota</taxon>
        <taxon>Ustilaginomycotina</taxon>
        <taxon>Exobasidiomycetes</taxon>
        <taxon>Exobasidiales</taxon>
        <taxon>Cryptobasidiaceae</taxon>
        <taxon>Acaromyces</taxon>
    </lineage>
</organism>
<keyword evidence="2" id="KW-1185">Reference proteome</keyword>
<reference evidence="1 2" key="1">
    <citation type="journal article" date="2018" name="Mol. Biol. Evol.">
        <title>Broad Genomic Sampling Reveals a Smut Pathogenic Ancestry of the Fungal Clade Ustilaginomycotina.</title>
        <authorList>
            <person name="Kijpornyongpan T."/>
            <person name="Mondo S.J."/>
            <person name="Barry K."/>
            <person name="Sandor L."/>
            <person name="Lee J."/>
            <person name="Lipzen A."/>
            <person name="Pangilinan J."/>
            <person name="LaButti K."/>
            <person name="Hainaut M."/>
            <person name="Henrissat B."/>
            <person name="Grigoriev I.V."/>
            <person name="Spatafora J.W."/>
            <person name="Aime M.C."/>
        </authorList>
    </citation>
    <scope>NUCLEOTIDE SEQUENCE [LARGE SCALE GENOMIC DNA]</scope>
    <source>
        <strain evidence="1 2">MCA 4198</strain>
    </source>
</reference>
<dbReference type="RefSeq" id="XP_025378393.1">
    <property type="nucleotide sequence ID" value="XM_025520909.1"/>
</dbReference>
<dbReference type="OrthoDB" id="5277092at2759"/>
<accession>A0A316YTZ8</accession>
<gene>
    <name evidence="1" type="ORF">FA10DRAFT_265065</name>
</gene>
<protein>
    <submittedName>
        <fullName evidence="1">Uncharacterized protein</fullName>
    </submittedName>
</protein>
<name>A0A316YTZ8_9BASI</name>
<dbReference type="AlphaFoldDB" id="A0A316YTZ8"/>
<dbReference type="GeneID" id="37042825"/>
<evidence type="ECO:0000313" key="1">
    <source>
        <dbReference type="EMBL" id="PWN91195.1"/>
    </source>
</evidence>
<dbReference type="EMBL" id="KZ819635">
    <property type="protein sequence ID" value="PWN91195.1"/>
    <property type="molecule type" value="Genomic_DNA"/>
</dbReference>
<sequence>MSASSSNLIPKLDDPANKSVIEFVRAQTPGTKFSFDGERGSKRSRLCMHPDVPGKQMDCVDIALEAKELFATMQRLSFFCQLPQDPAKTHITCERIPS</sequence>